<sequence length="250" mass="29131">MDLDIEKLREEVKGIEAEIKSMIGQSGGDVDYVDIPECADRGRLKELLMSRRHSLDMLFRRASDGVERFRKVNACLKDLSDRLYMKGARIYRQYLTYGMDEEFDDDFMIDADLRFVYNGPESVAVLGDEEYYGSDFNYMLNVIYDYCKDFPNAGASYSKSFRKKDRSEMTDSELELANRYDDNDWGEIKIWIPELEGIKICNAVNEICVYGNGYSVADLLRMNYFWCEVKGVYQLISDRNGDHTRLCDKD</sequence>
<name>A0A940DP74_9BACT</name>
<dbReference type="EMBL" id="JADIMJ010000116">
    <property type="protein sequence ID" value="MBO8454574.1"/>
    <property type="molecule type" value="Genomic_DNA"/>
</dbReference>
<gene>
    <name evidence="1" type="ORF">IAC07_07630</name>
</gene>
<protein>
    <submittedName>
        <fullName evidence="1">Uncharacterized protein</fullName>
    </submittedName>
</protein>
<dbReference type="AlphaFoldDB" id="A0A940DP74"/>
<accession>A0A940DP74</accession>
<dbReference type="Proteomes" id="UP000771749">
    <property type="component" value="Unassembled WGS sequence"/>
</dbReference>
<proteinExistence type="predicted"/>
<organism evidence="1 2">
    <name type="scientific">Candidatus Cryptobacteroides gallistercoris</name>
    <dbReference type="NCBI Taxonomy" id="2840765"/>
    <lineage>
        <taxon>Bacteria</taxon>
        <taxon>Pseudomonadati</taxon>
        <taxon>Bacteroidota</taxon>
        <taxon>Bacteroidia</taxon>
        <taxon>Bacteroidales</taxon>
        <taxon>Candidatus Cryptobacteroides</taxon>
    </lineage>
</organism>
<comment type="caution">
    <text evidence="1">The sequence shown here is derived from an EMBL/GenBank/DDBJ whole genome shotgun (WGS) entry which is preliminary data.</text>
</comment>
<evidence type="ECO:0000313" key="2">
    <source>
        <dbReference type="Proteomes" id="UP000771749"/>
    </source>
</evidence>
<reference evidence="1" key="2">
    <citation type="journal article" date="2021" name="PeerJ">
        <title>Extensive microbial diversity within the chicken gut microbiome revealed by metagenomics and culture.</title>
        <authorList>
            <person name="Gilroy R."/>
            <person name="Ravi A."/>
            <person name="Getino M."/>
            <person name="Pursley I."/>
            <person name="Horton D.L."/>
            <person name="Alikhan N.F."/>
            <person name="Baker D."/>
            <person name="Gharbi K."/>
            <person name="Hall N."/>
            <person name="Watson M."/>
            <person name="Adriaenssens E.M."/>
            <person name="Foster-Nyarko E."/>
            <person name="Jarju S."/>
            <person name="Secka A."/>
            <person name="Antonio M."/>
            <person name="Oren A."/>
            <person name="Chaudhuri R.R."/>
            <person name="La Ragione R."/>
            <person name="Hildebrand F."/>
            <person name="Pallen M.J."/>
        </authorList>
    </citation>
    <scope>NUCLEOTIDE SEQUENCE</scope>
    <source>
        <strain evidence="1">F1-3629</strain>
    </source>
</reference>
<reference evidence="1" key="1">
    <citation type="submission" date="2020-10" db="EMBL/GenBank/DDBJ databases">
        <authorList>
            <person name="Gilroy R."/>
        </authorList>
    </citation>
    <scope>NUCLEOTIDE SEQUENCE</scope>
    <source>
        <strain evidence="1">F1-3629</strain>
    </source>
</reference>
<evidence type="ECO:0000313" key="1">
    <source>
        <dbReference type="EMBL" id="MBO8454574.1"/>
    </source>
</evidence>